<reference evidence="8" key="1">
    <citation type="submission" date="2021-01" db="EMBL/GenBank/DDBJ databases">
        <title>YIM 132084 draft genome.</title>
        <authorList>
            <person name="An D."/>
        </authorList>
    </citation>
    <scope>NUCLEOTIDE SEQUENCE</scope>
    <source>
        <strain evidence="8">YIM 132084</strain>
    </source>
</reference>
<feature type="domain" description="ABC transporter" evidence="7">
    <location>
        <begin position="4"/>
        <end position="239"/>
    </location>
</feature>
<dbReference type="GO" id="GO:0055052">
    <property type="term" value="C:ATP-binding cassette (ABC) transporter complex, substrate-binding subunit-containing"/>
    <property type="evidence" value="ECO:0007669"/>
    <property type="project" value="TreeGrafter"/>
</dbReference>
<evidence type="ECO:0000256" key="3">
    <source>
        <dbReference type="ARBA" id="ARBA00022741"/>
    </source>
</evidence>
<keyword evidence="2" id="KW-1003">Cell membrane</keyword>
<sequence length="371" mass="38704">MSGIVIHELTKRYGDATVLDALDLTVREGEFLTLLGPSGCGKTTTLRAIAGLEPPDGGTIRIGDTVVTSVADGIEVPPNKRSLGMVFQSYAIWPHMSVFDNVAFPLRRQGVGVIEVRQRVLDSLEIVGLVHAARRSATALSGGQQQRVALARAMVADPKVLLFDEPLSNLDAQLRISMRDEIQRVRSDGQTSIYVTHDQSEAFALSDRIAVMLGGIMVQLDTPAAVMSRPVNAEVARFLGVENLFEGTVRGLVRSGTGSGSVLAVDVPSLKTVLSAVHPETVPAGAAVTVGIRAGAVMVAGAGAPGDVPPNTSTGRVVQSTFLGEGVQYRMAVGSAHVLARTFSGVAAPTLPPGASLSVTLPPEAVAVFTS</sequence>
<dbReference type="InterPro" id="IPR008995">
    <property type="entry name" value="Mo/tungstate-bd_C_term_dom"/>
</dbReference>
<dbReference type="InterPro" id="IPR003439">
    <property type="entry name" value="ABC_transporter-like_ATP-bd"/>
</dbReference>
<evidence type="ECO:0000256" key="1">
    <source>
        <dbReference type="ARBA" id="ARBA00022448"/>
    </source>
</evidence>
<dbReference type="Pfam" id="PF08402">
    <property type="entry name" value="TOBE_2"/>
    <property type="match status" value="1"/>
</dbReference>
<dbReference type="SUPFAM" id="SSF50331">
    <property type="entry name" value="MOP-like"/>
    <property type="match status" value="1"/>
</dbReference>
<evidence type="ECO:0000313" key="9">
    <source>
        <dbReference type="Proteomes" id="UP000663792"/>
    </source>
</evidence>
<dbReference type="FunFam" id="3.40.50.300:FF:000042">
    <property type="entry name" value="Maltose/maltodextrin ABC transporter, ATP-binding protein"/>
    <property type="match status" value="1"/>
</dbReference>
<dbReference type="PANTHER" id="PTHR43875">
    <property type="entry name" value="MALTODEXTRIN IMPORT ATP-BINDING PROTEIN MSMX"/>
    <property type="match status" value="1"/>
</dbReference>
<dbReference type="InterPro" id="IPR047641">
    <property type="entry name" value="ABC_transpr_MalK/UgpC-like"/>
</dbReference>
<evidence type="ECO:0000313" key="8">
    <source>
        <dbReference type="EMBL" id="MBM9466998.1"/>
    </source>
</evidence>
<organism evidence="8 9">
    <name type="scientific">Nakamurella leprariae</name>
    <dbReference type="NCBI Taxonomy" id="2803911"/>
    <lineage>
        <taxon>Bacteria</taxon>
        <taxon>Bacillati</taxon>
        <taxon>Actinomycetota</taxon>
        <taxon>Actinomycetes</taxon>
        <taxon>Nakamurellales</taxon>
        <taxon>Nakamurellaceae</taxon>
        <taxon>Nakamurella</taxon>
    </lineage>
</organism>
<proteinExistence type="predicted"/>
<keyword evidence="4 8" id="KW-0067">ATP-binding</keyword>
<evidence type="ECO:0000256" key="4">
    <source>
        <dbReference type="ARBA" id="ARBA00022840"/>
    </source>
</evidence>
<dbReference type="SUPFAM" id="SSF52540">
    <property type="entry name" value="P-loop containing nucleoside triphosphate hydrolases"/>
    <property type="match status" value="1"/>
</dbReference>
<dbReference type="InterPro" id="IPR017871">
    <property type="entry name" value="ABC_transporter-like_CS"/>
</dbReference>
<comment type="caution">
    <text evidence="8">The sequence shown here is derived from an EMBL/GenBank/DDBJ whole genome shotgun (WGS) entry which is preliminary data.</text>
</comment>
<dbReference type="RefSeq" id="WP_205259928.1">
    <property type="nucleotide sequence ID" value="NZ_JAERWK010000008.1"/>
</dbReference>
<dbReference type="InterPro" id="IPR027417">
    <property type="entry name" value="P-loop_NTPase"/>
</dbReference>
<keyword evidence="1" id="KW-0813">Transport</keyword>
<dbReference type="PROSITE" id="PS50893">
    <property type="entry name" value="ABC_TRANSPORTER_2"/>
    <property type="match status" value="1"/>
</dbReference>
<keyword evidence="3" id="KW-0547">Nucleotide-binding</keyword>
<evidence type="ECO:0000256" key="5">
    <source>
        <dbReference type="ARBA" id="ARBA00022967"/>
    </source>
</evidence>
<dbReference type="GO" id="GO:0005524">
    <property type="term" value="F:ATP binding"/>
    <property type="evidence" value="ECO:0007669"/>
    <property type="project" value="UniProtKB-KW"/>
</dbReference>
<dbReference type="GO" id="GO:0140359">
    <property type="term" value="F:ABC-type transporter activity"/>
    <property type="evidence" value="ECO:0007669"/>
    <property type="project" value="UniProtKB-ARBA"/>
</dbReference>
<dbReference type="PANTHER" id="PTHR43875:SF15">
    <property type="entry name" value="TREHALOSE IMPORT ATP-BINDING PROTEIN SUGC"/>
    <property type="match status" value="1"/>
</dbReference>
<dbReference type="AlphaFoldDB" id="A0A938YFR4"/>
<dbReference type="GO" id="GO:0016887">
    <property type="term" value="F:ATP hydrolysis activity"/>
    <property type="evidence" value="ECO:0007669"/>
    <property type="project" value="InterPro"/>
</dbReference>
<gene>
    <name evidence="8" type="ORF">JL106_06835</name>
</gene>
<evidence type="ECO:0000256" key="6">
    <source>
        <dbReference type="ARBA" id="ARBA00023136"/>
    </source>
</evidence>
<evidence type="ECO:0000256" key="2">
    <source>
        <dbReference type="ARBA" id="ARBA00022475"/>
    </source>
</evidence>
<name>A0A938YFR4_9ACTN</name>
<protein>
    <submittedName>
        <fullName evidence="8">ABC transporter ATP-binding protein</fullName>
    </submittedName>
</protein>
<dbReference type="SMART" id="SM00382">
    <property type="entry name" value="AAA"/>
    <property type="match status" value="1"/>
</dbReference>
<dbReference type="PROSITE" id="PS00211">
    <property type="entry name" value="ABC_TRANSPORTER_1"/>
    <property type="match status" value="1"/>
</dbReference>
<accession>A0A938YFR4</accession>
<dbReference type="Gene3D" id="3.40.50.300">
    <property type="entry name" value="P-loop containing nucleotide triphosphate hydrolases"/>
    <property type="match status" value="1"/>
</dbReference>
<dbReference type="EMBL" id="JAERWK010000008">
    <property type="protein sequence ID" value="MBM9466998.1"/>
    <property type="molecule type" value="Genomic_DNA"/>
</dbReference>
<dbReference type="Pfam" id="PF00005">
    <property type="entry name" value="ABC_tran"/>
    <property type="match status" value="1"/>
</dbReference>
<keyword evidence="5" id="KW-1278">Translocase</keyword>
<dbReference type="Proteomes" id="UP000663792">
    <property type="component" value="Unassembled WGS sequence"/>
</dbReference>
<dbReference type="InterPro" id="IPR013611">
    <property type="entry name" value="Transp-assoc_OB_typ2"/>
</dbReference>
<evidence type="ECO:0000259" key="7">
    <source>
        <dbReference type="PROSITE" id="PS50893"/>
    </source>
</evidence>
<dbReference type="InterPro" id="IPR003593">
    <property type="entry name" value="AAA+_ATPase"/>
</dbReference>
<keyword evidence="9" id="KW-1185">Reference proteome</keyword>
<keyword evidence="6" id="KW-0472">Membrane</keyword>